<proteinExistence type="predicted"/>
<dbReference type="Proteomes" id="UP001420932">
    <property type="component" value="Unassembled WGS sequence"/>
</dbReference>
<dbReference type="PANTHER" id="PTHR33736:SF13">
    <property type="entry name" value="OS11G0155100 PROTEIN"/>
    <property type="match status" value="1"/>
</dbReference>
<gene>
    <name evidence="3" type="ORF">Syun_016654</name>
</gene>
<evidence type="ECO:0000259" key="2">
    <source>
        <dbReference type="Pfam" id="PF12937"/>
    </source>
</evidence>
<keyword evidence="1" id="KW-0472">Membrane</keyword>
<dbReference type="PANTHER" id="PTHR33736">
    <property type="entry name" value="F-BOX PROTEIN-RELATED"/>
    <property type="match status" value="1"/>
</dbReference>
<keyword evidence="4" id="KW-1185">Reference proteome</keyword>
<reference evidence="3 4" key="1">
    <citation type="submission" date="2024-01" db="EMBL/GenBank/DDBJ databases">
        <title>Genome assemblies of Stephania.</title>
        <authorList>
            <person name="Yang L."/>
        </authorList>
    </citation>
    <scope>NUCLEOTIDE SEQUENCE [LARGE SCALE GENOMIC DNA]</scope>
    <source>
        <strain evidence="3">YNDBR</strain>
        <tissue evidence="3">Leaf</tissue>
    </source>
</reference>
<dbReference type="AlphaFoldDB" id="A0AAP0J575"/>
<comment type="caution">
    <text evidence="3">The sequence shown here is derived from an EMBL/GenBank/DDBJ whole genome shotgun (WGS) entry which is preliminary data.</text>
</comment>
<dbReference type="Gene3D" id="1.20.1280.50">
    <property type="match status" value="1"/>
</dbReference>
<keyword evidence="1" id="KW-0812">Transmembrane</keyword>
<dbReference type="InterPro" id="IPR001810">
    <property type="entry name" value="F-box_dom"/>
</dbReference>
<keyword evidence="1" id="KW-1133">Transmembrane helix</keyword>
<organism evidence="3 4">
    <name type="scientific">Stephania yunnanensis</name>
    <dbReference type="NCBI Taxonomy" id="152371"/>
    <lineage>
        <taxon>Eukaryota</taxon>
        <taxon>Viridiplantae</taxon>
        <taxon>Streptophyta</taxon>
        <taxon>Embryophyta</taxon>
        <taxon>Tracheophyta</taxon>
        <taxon>Spermatophyta</taxon>
        <taxon>Magnoliopsida</taxon>
        <taxon>Ranunculales</taxon>
        <taxon>Menispermaceae</taxon>
        <taxon>Menispermoideae</taxon>
        <taxon>Cissampelideae</taxon>
        <taxon>Stephania</taxon>
    </lineage>
</organism>
<evidence type="ECO:0000256" key="1">
    <source>
        <dbReference type="SAM" id="Phobius"/>
    </source>
</evidence>
<sequence length="331" mass="37150">MVPATTATAVLTATPTANEDGAASLSAVHADVILTHILAHLDGPALASAACASSHLRYLSTQESLWSDICRATWPSTDHPRMQGLISTFPNGPRSFYSDAFPSILHHPPSSPSSSPQTINHQYYYHPSELVSAVDIHYKKKCIFSKVVETETDTFWFQSSPFRIDLLEHKDAIPTPIIGAKKNICRELEEELELTWIVVDPIGRRAANFSSWRPVSVKRHWISGEVQVKFATVMKYGEHSSAEAEMVQCGIVVSFGGEGEQGRQVMKEKALGSGERRRGEWEEWKGMYEEYVKRKEEMKERKMRREVRLDALCTALGVSIVAAFSTFLFFW</sequence>
<protein>
    <recommendedName>
        <fullName evidence="2">F-box domain-containing protein</fullName>
    </recommendedName>
</protein>
<evidence type="ECO:0000313" key="3">
    <source>
        <dbReference type="EMBL" id="KAK9127857.1"/>
    </source>
</evidence>
<accession>A0AAP0J575</accession>
<dbReference type="EMBL" id="JBBNAF010000007">
    <property type="protein sequence ID" value="KAK9127857.1"/>
    <property type="molecule type" value="Genomic_DNA"/>
</dbReference>
<evidence type="ECO:0000313" key="4">
    <source>
        <dbReference type="Proteomes" id="UP001420932"/>
    </source>
</evidence>
<dbReference type="InterPro" id="IPR045283">
    <property type="entry name" value="AT3G44326-like"/>
</dbReference>
<feature type="transmembrane region" description="Helical" evidence="1">
    <location>
        <begin position="309"/>
        <end position="330"/>
    </location>
</feature>
<dbReference type="SUPFAM" id="SSF81383">
    <property type="entry name" value="F-box domain"/>
    <property type="match status" value="1"/>
</dbReference>
<name>A0AAP0J575_9MAGN</name>
<dbReference type="InterPro" id="IPR036047">
    <property type="entry name" value="F-box-like_dom_sf"/>
</dbReference>
<dbReference type="Pfam" id="PF12937">
    <property type="entry name" value="F-box-like"/>
    <property type="match status" value="1"/>
</dbReference>
<feature type="domain" description="F-box" evidence="2">
    <location>
        <begin position="33"/>
        <end position="71"/>
    </location>
</feature>